<dbReference type="SFLD" id="SFLDG01123">
    <property type="entry name" value="methyltransferase_(Class_B)"/>
    <property type="match status" value="1"/>
</dbReference>
<dbReference type="PROSITE" id="PS51918">
    <property type="entry name" value="RADICAL_SAM"/>
    <property type="match status" value="1"/>
</dbReference>
<keyword evidence="4" id="KW-0949">S-adenosyl-L-methionine</keyword>
<evidence type="ECO:0000256" key="3">
    <source>
        <dbReference type="ARBA" id="ARBA00022679"/>
    </source>
</evidence>
<dbReference type="GO" id="GO:0046872">
    <property type="term" value="F:metal ion binding"/>
    <property type="evidence" value="ECO:0007669"/>
    <property type="project" value="UniProtKB-KW"/>
</dbReference>
<dbReference type="Proteomes" id="UP000239706">
    <property type="component" value="Unassembled WGS sequence"/>
</dbReference>
<protein>
    <submittedName>
        <fullName evidence="9">Radical SAM superfamily protein</fullName>
    </submittedName>
</protein>
<evidence type="ECO:0000256" key="6">
    <source>
        <dbReference type="ARBA" id="ARBA00023004"/>
    </source>
</evidence>
<sequence>MKVIFITPAADIRRNSFYRFGGNTYGHKNNITGPLILGHILKNSGCDVECYEELYTDPDYSKMDYADVVCIYTMTCNSKRAYDIGDFFRNEMKKRVLIGGMHASAMPEEALLHADQVIVGEGEGVIEDVVYGKMKDKIVYGTPVENLDEIPFPDYTLLKTPAKAANVMTSRGCPFSCNFCTTSRMFYPYRTRTPDNVIKELEIYKKAGFKYVNFEDDNFTADKKRAKEILRKMIDNDLVFKETFFFGRTDMANDEELLDLLSRAHLRRTLIGIESLNQESLDYVNKRQSIEDIKRCGEKLSKYKIKIIASIVLGLDYDNISDIDRSVQFCKDINAYQLQPAVLTPYPGTPVFDQFEKEGRILTKEWEYYDMTNVVFKPSKISPADLQREFFKAAKSFYSFNGALKILKTYGFDAGIRRLAFWFFTRFGVPYFNHLSEKSNGNLFYRLNHGF</sequence>
<dbReference type="Pfam" id="PF04055">
    <property type="entry name" value="Radical_SAM"/>
    <property type="match status" value="1"/>
</dbReference>
<dbReference type="RefSeq" id="WP_146127088.1">
    <property type="nucleotide sequence ID" value="NZ_PVXO01000052.1"/>
</dbReference>
<keyword evidence="7" id="KW-0411">Iron-sulfur</keyword>
<dbReference type="AlphaFoldDB" id="A0A2T0B287"/>
<evidence type="ECO:0000256" key="7">
    <source>
        <dbReference type="ARBA" id="ARBA00023014"/>
    </source>
</evidence>
<dbReference type="InterPro" id="IPR058240">
    <property type="entry name" value="rSAM_sf"/>
</dbReference>
<dbReference type="EMBL" id="PVXO01000052">
    <property type="protein sequence ID" value="PRR78021.1"/>
    <property type="molecule type" value="Genomic_DNA"/>
</dbReference>
<dbReference type="PANTHER" id="PTHR43409:SF7">
    <property type="entry name" value="BLL1977 PROTEIN"/>
    <property type="match status" value="1"/>
</dbReference>
<dbReference type="Gene3D" id="3.80.30.20">
    <property type="entry name" value="tm_1862 like domain"/>
    <property type="match status" value="1"/>
</dbReference>
<organism evidence="9 10">
    <name type="scientific">Clostridium liquoris</name>
    <dbReference type="NCBI Taxonomy" id="1289519"/>
    <lineage>
        <taxon>Bacteria</taxon>
        <taxon>Bacillati</taxon>
        <taxon>Bacillota</taxon>
        <taxon>Clostridia</taxon>
        <taxon>Eubacteriales</taxon>
        <taxon>Clostridiaceae</taxon>
        <taxon>Clostridium</taxon>
    </lineage>
</organism>
<name>A0A2T0B287_9CLOT</name>
<dbReference type="InterPro" id="IPR051198">
    <property type="entry name" value="BchE-like"/>
</dbReference>
<keyword evidence="10" id="KW-1185">Reference proteome</keyword>
<dbReference type="InterPro" id="IPR034466">
    <property type="entry name" value="Methyltransferase_Class_B"/>
</dbReference>
<accession>A0A2T0B287</accession>
<dbReference type="SUPFAM" id="SSF102114">
    <property type="entry name" value="Radical SAM enzymes"/>
    <property type="match status" value="1"/>
</dbReference>
<evidence type="ECO:0000256" key="5">
    <source>
        <dbReference type="ARBA" id="ARBA00022723"/>
    </source>
</evidence>
<evidence type="ECO:0000256" key="4">
    <source>
        <dbReference type="ARBA" id="ARBA00022691"/>
    </source>
</evidence>
<dbReference type="SMART" id="SM00729">
    <property type="entry name" value="Elp3"/>
    <property type="match status" value="1"/>
</dbReference>
<feature type="domain" description="Radical SAM core" evidence="8">
    <location>
        <begin position="159"/>
        <end position="379"/>
    </location>
</feature>
<gene>
    <name evidence="9" type="ORF">CLLI_19410</name>
</gene>
<reference evidence="9 10" key="1">
    <citation type="submission" date="2018-03" db="EMBL/GenBank/DDBJ databases">
        <title>Genome sequence of Clostridium liquoris DSM 100320.</title>
        <authorList>
            <person name="Poehlein A."/>
            <person name="Daniel R."/>
        </authorList>
    </citation>
    <scope>NUCLEOTIDE SEQUENCE [LARGE SCALE GENOMIC DNA]</scope>
    <source>
        <strain evidence="9 10">DSM 100320</strain>
    </source>
</reference>
<evidence type="ECO:0000256" key="1">
    <source>
        <dbReference type="ARBA" id="ARBA00001966"/>
    </source>
</evidence>
<comment type="caution">
    <text evidence="9">The sequence shown here is derived from an EMBL/GenBank/DDBJ whole genome shotgun (WGS) entry which is preliminary data.</text>
</comment>
<dbReference type="SFLD" id="SFLDS00029">
    <property type="entry name" value="Radical_SAM"/>
    <property type="match status" value="1"/>
</dbReference>
<dbReference type="SFLD" id="SFLDG01082">
    <property type="entry name" value="B12-binding_domain_containing"/>
    <property type="match status" value="1"/>
</dbReference>
<comment type="cofactor">
    <cofactor evidence="1">
        <name>[4Fe-4S] cluster</name>
        <dbReference type="ChEBI" id="CHEBI:49883"/>
    </cofactor>
</comment>
<keyword evidence="3" id="KW-0808">Transferase</keyword>
<proteinExistence type="predicted"/>
<evidence type="ECO:0000259" key="8">
    <source>
        <dbReference type="PROSITE" id="PS51918"/>
    </source>
</evidence>
<evidence type="ECO:0000313" key="10">
    <source>
        <dbReference type="Proteomes" id="UP000239706"/>
    </source>
</evidence>
<dbReference type="InterPro" id="IPR023404">
    <property type="entry name" value="rSAM_horseshoe"/>
</dbReference>
<dbReference type="GO" id="GO:0005829">
    <property type="term" value="C:cytosol"/>
    <property type="evidence" value="ECO:0007669"/>
    <property type="project" value="TreeGrafter"/>
</dbReference>
<dbReference type="GO" id="GO:0003824">
    <property type="term" value="F:catalytic activity"/>
    <property type="evidence" value="ECO:0007669"/>
    <property type="project" value="InterPro"/>
</dbReference>
<dbReference type="InterPro" id="IPR006638">
    <property type="entry name" value="Elp3/MiaA/NifB-like_rSAM"/>
</dbReference>
<dbReference type="InterPro" id="IPR007197">
    <property type="entry name" value="rSAM"/>
</dbReference>
<dbReference type="OrthoDB" id="9801424at2"/>
<evidence type="ECO:0000256" key="2">
    <source>
        <dbReference type="ARBA" id="ARBA00022603"/>
    </source>
</evidence>
<dbReference type="Gene3D" id="3.40.50.280">
    <property type="entry name" value="Cobalamin-binding domain"/>
    <property type="match status" value="1"/>
</dbReference>
<keyword evidence="5" id="KW-0479">Metal-binding</keyword>
<keyword evidence="6" id="KW-0408">Iron</keyword>
<keyword evidence="2" id="KW-0489">Methyltransferase</keyword>
<dbReference type="GO" id="GO:0051539">
    <property type="term" value="F:4 iron, 4 sulfur cluster binding"/>
    <property type="evidence" value="ECO:0007669"/>
    <property type="project" value="UniProtKB-KW"/>
</dbReference>
<dbReference type="CDD" id="cd01335">
    <property type="entry name" value="Radical_SAM"/>
    <property type="match status" value="1"/>
</dbReference>
<dbReference type="PANTHER" id="PTHR43409">
    <property type="entry name" value="ANAEROBIC MAGNESIUM-PROTOPORPHYRIN IX MONOMETHYL ESTER CYCLASE-RELATED"/>
    <property type="match status" value="1"/>
</dbReference>
<evidence type="ECO:0000313" key="9">
    <source>
        <dbReference type="EMBL" id="PRR78021.1"/>
    </source>
</evidence>